<feature type="transmembrane region" description="Helical" evidence="7">
    <location>
        <begin position="393"/>
        <end position="414"/>
    </location>
</feature>
<gene>
    <name evidence="8" type="ORF">BST17_12645</name>
</gene>
<feature type="transmembrane region" description="Helical" evidence="7">
    <location>
        <begin position="367"/>
        <end position="387"/>
    </location>
</feature>
<evidence type="ECO:0008006" key="10">
    <source>
        <dbReference type="Google" id="ProtNLM"/>
    </source>
</evidence>
<feature type="transmembrane region" description="Helical" evidence="7">
    <location>
        <begin position="219"/>
        <end position="238"/>
    </location>
</feature>
<dbReference type="Proteomes" id="UP000192366">
    <property type="component" value="Unassembled WGS sequence"/>
</dbReference>
<comment type="similarity">
    <text evidence="2">Belongs to the polysaccharide synthase family.</text>
</comment>
<keyword evidence="4 7" id="KW-0812">Transmembrane</keyword>
<evidence type="ECO:0000313" key="8">
    <source>
        <dbReference type="EMBL" id="ORA04555.1"/>
    </source>
</evidence>
<accession>A0A1W9YWY5</accession>
<reference evidence="8 9" key="1">
    <citation type="submission" date="2017-02" db="EMBL/GenBank/DDBJ databases">
        <title>The new phylogeny of genus Mycobacterium.</title>
        <authorList>
            <person name="Tortoli E."/>
            <person name="Trovato A."/>
            <person name="Cirillo D.M."/>
        </authorList>
    </citation>
    <scope>NUCLEOTIDE SEQUENCE [LARGE SCALE GENOMIC DNA]</scope>
    <source>
        <strain evidence="8 9">DSM 45578</strain>
    </source>
</reference>
<feature type="transmembrane region" description="Helical" evidence="7">
    <location>
        <begin position="294"/>
        <end position="316"/>
    </location>
</feature>
<evidence type="ECO:0000256" key="3">
    <source>
        <dbReference type="ARBA" id="ARBA00022475"/>
    </source>
</evidence>
<feature type="transmembrane region" description="Helical" evidence="7">
    <location>
        <begin position="124"/>
        <end position="144"/>
    </location>
</feature>
<keyword evidence="5 7" id="KW-1133">Transmembrane helix</keyword>
<evidence type="ECO:0000256" key="6">
    <source>
        <dbReference type="ARBA" id="ARBA00023136"/>
    </source>
</evidence>
<feature type="transmembrane region" description="Helical" evidence="7">
    <location>
        <begin position="258"/>
        <end position="282"/>
    </location>
</feature>
<dbReference type="PANTHER" id="PTHR30250:SF10">
    <property type="entry name" value="LIPOPOLYSACCHARIDE BIOSYNTHESIS PROTEIN WZXC"/>
    <property type="match status" value="1"/>
</dbReference>
<feature type="transmembrane region" description="Helical" evidence="7">
    <location>
        <begin position="180"/>
        <end position="199"/>
    </location>
</feature>
<evidence type="ECO:0000256" key="1">
    <source>
        <dbReference type="ARBA" id="ARBA00004651"/>
    </source>
</evidence>
<keyword evidence="6 7" id="KW-0472">Membrane</keyword>
<feature type="transmembrane region" description="Helical" evidence="7">
    <location>
        <begin position="89"/>
        <end position="112"/>
    </location>
</feature>
<dbReference type="PANTHER" id="PTHR30250">
    <property type="entry name" value="PST FAMILY PREDICTED COLANIC ACID TRANSPORTER"/>
    <property type="match status" value="1"/>
</dbReference>
<evidence type="ECO:0000313" key="9">
    <source>
        <dbReference type="Proteomes" id="UP000192366"/>
    </source>
</evidence>
<comment type="caution">
    <text evidence="8">The sequence shown here is derived from an EMBL/GenBank/DDBJ whole genome shotgun (WGS) entry which is preliminary data.</text>
</comment>
<keyword evidence="3" id="KW-1003">Cell membrane</keyword>
<evidence type="ECO:0000256" key="2">
    <source>
        <dbReference type="ARBA" id="ARBA00007430"/>
    </source>
</evidence>
<name>A0A1W9YWY5_MYCBA</name>
<comment type="subcellular location">
    <subcellularLocation>
        <location evidence="1">Cell membrane</location>
        <topology evidence="1">Multi-pass membrane protein</topology>
    </subcellularLocation>
</comment>
<dbReference type="Pfam" id="PF13440">
    <property type="entry name" value="Polysacc_synt_3"/>
    <property type="match status" value="1"/>
</dbReference>
<evidence type="ECO:0000256" key="5">
    <source>
        <dbReference type="ARBA" id="ARBA00022989"/>
    </source>
</evidence>
<dbReference type="GO" id="GO:0005886">
    <property type="term" value="C:plasma membrane"/>
    <property type="evidence" value="ECO:0007669"/>
    <property type="project" value="UniProtKB-SubCell"/>
</dbReference>
<dbReference type="AlphaFoldDB" id="A0A1W9YWY5"/>
<dbReference type="OrthoDB" id="3609824at2"/>
<organism evidence="8 9">
    <name type="scientific">Mycolicibacterium bacteremicum</name>
    <name type="common">Mycobacterium bacteremicum</name>
    <dbReference type="NCBI Taxonomy" id="564198"/>
    <lineage>
        <taxon>Bacteria</taxon>
        <taxon>Bacillati</taxon>
        <taxon>Actinomycetota</taxon>
        <taxon>Actinomycetes</taxon>
        <taxon>Mycobacteriales</taxon>
        <taxon>Mycobacteriaceae</taxon>
        <taxon>Mycolicibacterium</taxon>
    </lineage>
</organism>
<evidence type="ECO:0000256" key="4">
    <source>
        <dbReference type="ARBA" id="ARBA00022692"/>
    </source>
</evidence>
<dbReference type="RefSeq" id="WP_083058345.1">
    <property type="nucleotide sequence ID" value="NZ_JACKVM010000016.1"/>
</dbReference>
<feature type="transmembrane region" description="Helical" evidence="7">
    <location>
        <begin position="336"/>
        <end position="355"/>
    </location>
</feature>
<dbReference type="STRING" id="564198.BST17_12645"/>
<proteinExistence type="inferred from homology"/>
<feature type="transmembrane region" description="Helical" evidence="7">
    <location>
        <begin position="53"/>
        <end position="77"/>
    </location>
</feature>
<feature type="transmembrane region" description="Helical" evidence="7">
    <location>
        <begin position="21"/>
        <end position="41"/>
    </location>
</feature>
<dbReference type="InterPro" id="IPR050833">
    <property type="entry name" value="Poly_Biosynth_Transport"/>
</dbReference>
<feature type="transmembrane region" description="Helical" evidence="7">
    <location>
        <begin position="156"/>
        <end position="174"/>
    </location>
</feature>
<dbReference type="EMBL" id="MVHJ01000009">
    <property type="protein sequence ID" value="ORA04555.1"/>
    <property type="molecule type" value="Genomic_DNA"/>
</dbReference>
<protein>
    <recommendedName>
        <fullName evidence="10">Lipopolysaccharide biosynthesis protein</fullName>
    </recommendedName>
</protein>
<sequence length="507" mass="53896">MKQANNDVSGDGLSGVLKRGVGYSAVGVVVCQVVVVVQTIVLGRILGPEEVGVFTAGSVLMGFLLTFSQGTLAQALIKRENDIEDAANTVLVVTAATGVVLALGVLVTSPLIGDLFHSPRAGHIAAATSGLVLLYLCVSVPEALMQRAFRFKQRMIIQPAAKISFAAVSIIFAVRGFGAWALVIGSYASILTLLVLSWWMARWRPFRGRFSVRVWREMAVFSLPLLFDNIATSIRDTFQQVLLGRRLGTTDLGQYRYGYQMAGIPAMAIVEIFGYTLFPAFARISADRSRFREAFVRVLGWTWFGALPIGAVLAVTAEPAAVLLLGDDWRPAGTTAMAMAAVPFGAALNAFGITVMKGAGRSSLVNWLSVLGLVLHLPLIVLLLPFGVAGVGLGLSVTYLVCGIVSVSLSCSVADASPRDVLACLWPSTVSAAVAFAVAFLLEHLLIRSDRFAEPVGLALILVDCLVFALVYLGVLRVASPARYRSVRALADKAATKLAGPVGGRRE</sequence>
<feature type="transmembrane region" description="Helical" evidence="7">
    <location>
        <begin position="457"/>
        <end position="479"/>
    </location>
</feature>
<evidence type="ECO:0000256" key="7">
    <source>
        <dbReference type="SAM" id="Phobius"/>
    </source>
</evidence>
<keyword evidence="9" id="KW-1185">Reference proteome</keyword>
<feature type="transmembrane region" description="Helical" evidence="7">
    <location>
        <begin position="421"/>
        <end position="442"/>
    </location>
</feature>